<reference evidence="2" key="1">
    <citation type="submission" date="2022-03" db="EMBL/GenBank/DDBJ databases">
        <authorList>
            <person name="Sayadi A."/>
        </authorList>
    </citation>
    <scope>NUCLEOTIDE SEQUENCE</scope>
</reference>
<feature type="domain" description="Transposable element P transposase-like RNase H C-terminal" evidence="1">
    <location>
        <begin position="56"/>
        <end position="86"/>
    </location>
</feature>
<protein>
    <recommendedName>
        <fullName evidence="1">Transposable element P transposase-like RNase H C-terminal domain-containing protein</fullName>
    </recommendedName>
</protein>
<dbReference type="Pfam" id="PF21789">
    <property type="entry name" value="TNP-like_RNaseH_C"/>
    <property type="match status" value="1"/>
</dbReference>
<keyword evidence="3" id="KW-1185">Reference proteome</keyword>
<evidence type="ECO:0000313" key="3">
    <source>
        <dbReference type="Proteomes" id="UP001152888"/>
    </source>
</evidence>
<evidence type="ECO:0000313" key="2">
    <source>
        <dbReference type="EMBL" id="CAH1973601.1"/>
    </source>
</evidence>
<dbReference type="EMBL" id="CAKOFQ010006812">
    <property type="protein sequence ID" value="CAH1973601.1"/>
    <property type="molecule type" value="Genomic_DNA"/>
</dbReference>
<proteinExistence type="predicted"/>
<comment type="caution">
    <text evidence="2">The sequence shown here is derived from an EMBL/GenBank/DDBJ whole genome shotgun (WGS) entry which is preliminary data.</text>
</comment>
<organism evidence="2 3">
    <name type="scientific">Acanthoscelides obtectus</name>
    <name type="common">Bean weevil</name>
    <name type="synonym">Bruchus obtectus</name>
    <dbReference type="NCBI Taxonomy" id="200917"/>
    <lineage>
        <taxon>Eukaryota</taxon>
        <taxon>Metazoa</taxon>
        <taxon>Ecdysozoa</taxon>
        <taxon>Arthropoda</taxon>
        <taxon>Hexapoda</taxon>
        <taxon>Insecta</taxon>
        <taxon>Pterygota</taxon>
        <taxon>Neoptera</taxon>
        <taxon>Endopterygota</taxon>
        <taxon>Coleoptera</taxon>
        <taxon>Polyphaga</taxon>
        <taxon>Cucujiformia</taxon>
        <taxon>Chrysomeloidea</taxon>
        <taxon>Chrysomelidae</taxon>
        <taxon>Bruchinae</taxon>
        <taxon>Bruchini</taxon>
        <taxon>Acanthoscelides</taxon>
    </lineage>
</organism>
<dbReference type="PANTHER" id="PTHR47577">
    <property type="entry name" value="THAP DOMAIN-CONTAINING PROTEIN 6"/>
    <property type="match status" value="1"/>
</dbReference>
<dbReference type="AlphaFoldDB" id="A0A9P0PBX4"/>
<accession>A0A9P0PBX4</accession>
<evidence type="ECO:0000259" key="1">
    <source>
        <dbReference type="Pfam" id="PF21789"/>
    </source>
</evidence>
<dbReference type="OrthoDB" id="6756829at2759"/>
<dbReference type="InterPro" id="IPR048367">
    <property type="entry name" value="TNP-like_RNaseH_C"/>
</dbReference>
<gene>
    <name evidence="2" type="ORF">ACAOBT_LOCUS10649</name>
</gene>
<name>A0A9P0PBX4_ACAOB</name>
<sequence>MFSGCFSGNYSIVIIDRQFSKTMGRRKCILCGVSSEKNEATFHRVKETKELYLLTYKLSQDHLEIFFSCIRSKGGYSNSPTSKQIQNILKKLLLHTEITGNEASNVVALDSTSIIFRDQN</sequence>
<dbReference type="PANTHER" id="PTHR47577:SF2">
    <property type="entry name" value="THAP DOMAIN CONTAINING 9"/>
    <property type="match status" value="1"/>
</dbReference>
<dbReference type="Proteomes" id="UP001152888">
    <property type="component" value="Unassembled WGS sequence"/>
</dbReference>